<feature type="domain" description="Methylated-DNA-[protein]-cysteine S-methyltransferase DNA binding" evidence="9">
    <location>
        <begin position="79"/>
        <end position="158"/>
    </location>
</feature>
<dbReference type="InterPro" id="IPR036388">
    <property type="entry name" value="WH-like_DNA-bd_sf"/>
</dbReference>
<comment type="function">
    <text evidence="8">Involved in the cellular defense against the biological effects of O6-methylguanine (O6-MeG) and O4-methylthymine (O4-MeT) in DNA. Repairs the methylated nucleobase in DNA by stoichiometrically transferring the methyl group to a cysteine residue in the enzyme. This is a suicide reaction: the enzyme is irreversibly inactivated.</text>
</comment>
<dbReference type="SUPFAM" id="SSF53155">
    <property type="entry name" value="Methylated DNA-protein cysteine methyltransferase domain"/>
    <property type="match status" value="1"/>
</dbReference>
<dbReference type="FunFam" id="1.10.10.10:FF:000214">
    <property type="entry name" value="Methylated-DNA--protein-cysteine methyltransferase"/>
    <property type="match status" value="1"/>
</dbReference>
<dbReference type="SUPFAM" id="SSF46767">
    <property type="entry name" value="Methylated DNA-protein cysteine methyltransferase, C-terminal domain"/>
    <property type="match status" value="1"/>
</dbReference>
<keyword evidence="5 8" id="KW-0227">DNA damage</keyword>
<dbReference type="EC" id="2.1.1.63" evidence="8"/>
<sequence>MGCAYKIMGSPVGQLKLVARDDGLAAVLWENDDPNRVKLGELSRRVDHPLLLQAETELTEYFNGKRTAFSVPLDLVGTDFQKKVWGALQGIPFGETQTYADLAKIIGSPKASRAVGAAIGKNPVSIITPCHRAIGSDGSLTGFAGGLDAKRFLLALEGYRFLI</sequence>
<evidence type="ECO:0000313" key="11">
    <source>
        <dbReference type="EMBL" id="CPR18325.1"/>
    </source>
</evidence>
<dbReference type="KEGG" id="fiy:BN1229_v1_1658"/>
<dbReference type="InterPro" id="IPR023546">
    <property type="entry name" value="MGMT"/>
</dbReference>
<comment type="catalytic activity">
    <reaction evidence="1 8">
        <text>a 4-O-methyl-thymidine in DNA + L-cysteinyl-[protein] = a thymidine in DNA + S-methyl-L-cysteinyl-[protein]</text>
        <dbReference type="Rhea" id="RHEA:53428"/>
        <dbReference type="Rhea" id="RHEA-COMP:10131"/>
        <dbReference type="Rhea" id="RHEA-COMP:10132"/>
        <dbReference type="Rhea" id="RHEA-COMP:13555"/>
        <dbReference type="Rhea" id="RHEA-COMP:13556"/>
        <dbReference type="ChEBI" id="CHEBI:29950"/>
        <dbReference type="ChEBI" id="CHEBI:82612"/>
        <dbReference type="ChEBI" id="CHEBI:137386"/>
        <dbReference type="ChEBI" id="CHEBI:137387"/>
        <dbReference type="EC" id="2.1.1.63"/>
    </reaction>
</comment>
<dbReference type="KEGG" id="fil:BN1229_v1_1655"/>
<keyword evidence="4 8" id="KW-0808">Transferase</keyword>
<dbReference type="EMBL" id="LN829119">
    <property type="protein sequence ID" value="CPR18325.1"/>
    <property type="molecule type" value="Genomic_DNA"/>
</dbReference>
<dbReference type="Gene3D" id="1.10.10.10">
    <property type="entry name" value="Winged helix-like DNA-binding domain superfamily/Winged helix DNA-binding domain"/>
    <property type="match status" value="1"/>
</dbReference>
<dbReference type="PANTHER" id="PTHR10815:SF5">
    <property type="entry name" value="METHYLATED-DNA--PROTEIN-CYSTEINE METHYLTRANSFERASE"/>
    <property type="match status" value="1"/>
</dbReference>
<feature type="domain" description="Methylguanine DNA methyltransferase ribonuclease-like" evidence="10">
    <location>
        <begin position="5"/>
        <end position="75"/>
    </location>
</feature>
<keyword evidence="3 8" id="KW-0489">Methyltransferase</keyword>
<keyword evidence="8" id="KW-0963">Cytoplasm</keyword>
<comment type="similarity">
    <text evidence="2 8">Belongs to the MGMT family.</text>
</comment>
<dbReference type="Proteomes" id="UP000033187">
    <property type="component" value="Chromosome 1"/>
</dbReference>
<dbReference type="HAMAP" id="MF_00772">
    <property type="entry name" value="OGT"/>
    <property type="match status" value="1"/>
</dbReference>
<comment type="catalytic activity">
    <reaction evidence="7 8">
        <text>a 6-O-methyl-2'-deoxyguanosine in DNA + L-cysteinyl-[protein] = S-methyl-L-cysteinyl-[protein] + a 2'-deoxyguanosine in DNA</text>
        <dbReference type="Rhea" id="RHEA:24000"/>
        <dbReference type="Rhea" id="RHEA-COMP:10131"/>
        <dbReference type="Rhea" id="RHEA-COMP:10132"/>
        <dbReference type="Rhea" id="RHEA-COMP:11367"/>
        <dbReference type="Rhea" id="RHEA-COMP:11368"/>
        <dbReference type="ChEBI" id="CHEBI:29950"/>
        <dbReference type="ChEBI" id="CHEBI:82612"/>
        <dbReference type="ChEBI" id="CHEBI:85445"/>
        <dbReference type="ChEBI" id="CHEBI:85448"/>
        <dbReference type="EC" id="2.1.1.63"/>
    </reaction>
</comment>
<reference evidence="12" key="1">
    <citation type="submission" date="2015-02" db="EMBL/GenBank/DDBJ databases">
        <authorList>
            <person name="Chooi Y.-H."/>
        </authorList>
    </citation>
    <scope>NUCLEOTIDE SEQUENCE [LARGE SCALE GENOMIC DNA]</scope>
    <source>
        <strain evidence="12">strain Y</strain>
    </source>
</reference>
<proteinExistence type="inferred from homology"/>
<dbReference type="GO" id="GO:0003908">
    <property type="term" value="F:methylated-DNA-[protein]-cysteine S-methyltransferase activity"/>
    <property type="evidence" value="ECO:0007669"/>
    <property type="project" value="UniProtKB-UniRule"/>
</dbReference>
<accession>A0A0D6JF11</accession>
<gene>
    <name evidence="11" type="primary">ogt</name>
    <name evidence="11" type="ORF">YBN1229_v1_1658</name>
</gene>
<evidence type="ECO:0000256" key="3">
    <source>
        <dbReference type="ARBA" id="ARBA00022603"/>
    </source>
</evidence>
<evidence type="ECO:0000256" key="8">
    <source>
        <dbReference type="HAMAP-Rule" id="MF_00772"/>
    </source>
</evidence>
<protein>
    <recommendedName>
        <fullName evidence="8">Methylated-DNA--protein-cysteine methyltransferase</fullName>
        <ecNumber evidence="8">2.1.1.63</ecNumber>
    </recommendedName>
    <alternativeName>
        <fullName evidence="8">6-O-methylguanine-DNA methyltransferase</fullName>
        <shortName evidence="8">MGMT</shortName>
    </alternativeName>
    <alternativeName>
        <fullName evidence="8">O-6-methylguanine-DNA-alkyltransferase</fullName>
    </alternativeName>
</protein>
<evidence type="ECO:0000256" key="5">
    <source>
        <dbReference type="ARBA" id="ARBA00022763"/>
    </source>
</evidence>
<evidence type="ECO:0000256" key="4">
    <source>
        <dbReference type="ARBA" id="ARBA00022679"/>
    </source>
</evidence>
<dbReference type="InterPro" id="IPR014048">
    <property type="entry name" value="MethylDNA_cys_MeTrfase_DNA-bd"/>
</dbReference>
<dbReference type="OrthoDB" id="9802228at2"/>
<dbReference type="GO" id="GO:0006307">
    <property type="term" value="P:DNA alkylation repair"/>
    <property type="evidence" value="ECO:0007669"/>
    <property type="project" value="UniProtKB-UniRule"/>
</dbReference>
<evidence type="ECO:0000259" key="10">
    <source>
        <dbReference type="Pfam" id="PF02870"/>
    </source>
</evidence>
<dbReference type="Gene3D" id="3.30.160.70">
    <property type="entry name" value="Methylated DNA-protein cysteine methyltransferase domain"/>
    <property type="match status" value="1"/>
</dbReference>
<dbReference type="CDD" id="cd06445">
    <property type="entry name" value="ATase"/>
    <property type="match status" value="1"/>
</dbReference>
<keyword evidence="6 8" id="KW-0234">DNA repair</keyword>
<dbReference type="InterPro" id="IPR036631">
    <property type="entry name" value="MGMT_N_sf"/>
</dbReference>
<dbReference type="PANTHER" id="PTHR10815">
    <property type="entry name" value="METHYLATED-DNA--PROTEIN-CYSTEINE METHYLTRANSFERASE"/>
    <property type="match status" value="1"/>
</dbReference>
<evidence type="ECO:0000256" key="6">
    <source>
        <dbReference type="ARBA" id="ARBA00023204"/>
    </source>
</evidence>
<comment type="miscellaneous">
    <text evidence="8">This enzyme catalyzes only one turnover and therefore is not strictly catalytic. According to one definition, an enzyme is a biocatalyst that acts repeatedly and over many reaction cycles.</text>
</comment>
<evidence type="ECO:0000256" key="2">
    <source>
        <dbReference type="ARBA" id="ARBA00008711"/>
    </source>
</evidence>
<evidence type="ECO:0000256" key="1">
    <source>
        <dbReference type="ARBA" id="ARBA00001286"/>
    </source>
</evidence>
<comment type="subcellular location">
    <subcellularLocation>
        <location evidence="8">Cytoplasm</location>
    </subcellularLocation>
</comment>
<organism evidence="11 12">
    <name type="scientific">Candidatus Filomicrobium marinum</name>
    <dbReference type="NCBI Taxonomy" id="1608628"/>
    <lineage>
        <taxon>Bacteria</taxon>
        <taxon>Pseudomonadati</taxon>
        <taxon>Pseudomonadota</taxon>
        <taxon>Alphaproteobacteria</taxon>
        <taxon>Hyphomicrobiales</taxon>
        <taxon>Hyphomicrobiaceae</taxon>
        <taxon>Filomicrobium</taxon>
    </lineage>
</organism>
<evidence type="ECO:0000259" key="9">
    <source>
        <dbReference type="Pfam" id="PF01035"/>
    </source>
</evidence>
<evidence type="ECO:0000313" key="12">
    <source>
        <dbReference type="Proteomes" id="UP000033187"/>
    </source>
</evidence>
<feature type="active site" description="Nucleophile; methyl group acceptor" evidence="8">
    <location>
        <position position="130"/>
    </location>
</feature>
<dbReference type="Pfam" id="PF02870">
    <property type="entry name" value="Methyltransf_1N"/>
    <property type="match status" value="1"/>
</dbReference>
<dbReference type="InterPro" id="IPR036217">
    <property type="entry name" value="MethylDNA_cys_MeTrfase_DNAb"/>
</dbReference>
<evidence type="ECO:0000256" key="7">
    <source>
        <dbReference type="ARBA" id="ARBA00049348"/>
    </source>
</evidence>
<dbReference type="GO" id="GO:0032259">
    <property type="term" value="P:methylation"/>
    <property type="evidence" value="ECO:0007669"/>
    <property type="project" value="UniProtKB-KW"/>
</dbReference>
<dbReference type="Pfam" id="PF01035">
    <property type="entry name" value="DNA_binding_1"/>
    <property type="match status" value="1"/>
</dbReference>
<dbReference type="AlphaFoldDB" id="A0A0D6JF11"/>
<dbReference type="InterPro" id="IPR008332">
    <property type="entry name" value="MethylG_MeTrfase_N"/>
</dbReference>
<name>A0A0D6JF11_9HYPH</name>
<keyword evidence="12" id="KW-1185">Reference proteome</keyword>
<dbReference type="NCBIfam" id="TIGR00589">
    <property type="entry name" value="ogt"/>
    <property type="match status" value="1"/>
</dbReference>
<dbReference type="GO" id="GO:0005737">
    <property type="term" value="C:cytoplasm"/>
    <property type="evidence" value="ECO:0007669"/>
    <property type="project" value="UniProtKB-SubCell"/>
</dbReference>